<dbReference type="InterPro" id="IPR032710">
    <property type="entry name" value="NTF2-like_dom_sf"/>
</dbReference>
<dbReference type="Proteomes" id="UP000247569">
    <property type="component" value="Unassembled WGS sequence"/>
</dbReference>
<accession>A0A318JM36</accession>
<name>A0A318JM36_9NOCA</name>
<reference evidence="3 4" key="1">
    <citation type="submission" date="2018-05" db="EMBL/GenBank/DDBJ databases">
        <title>Genomic Encyclopedia of Type Strains, Phase IV (KMG-IV): sequencing the most valuable type-strain genomes for metagenomic binning, comparative biology and taxonomic classification.</title>
        <authorList>
            <person name="Goeker M."/>
        </authorList>
    </citation>
    <scope>NUCLEOTIDE SEQUENCE [LARGE SCALE GENOMIC DNA]</scope>
    <source>
        <strain evidence="3 4">DSM 44704</strain>
    </source>
</reference>
<comment type="caution">
    <text evidence="3">The sequence shown here is derived from an EMBL/GenBank/DDBJ whole genome shotgun (WGS) entry which is preliminary data.</text>
</comment>
<evidence type="ECO:0000313" key="3">
    <source>
        <dbReference type="EMBL" id="PXX54863.1"/>
    </source>
</evidence>
<keyword evidence="4" id="KW-1185">Reference proteome</keyword>
<organism evidence="3 4">
    <name type="scientific">Nocardia tenerifensis</name>
    <dbReference type="NCBI Taxonomy" id="228006"/>
    <lineage>
        <taxon>Bacteria</taxon>
        <taxon>Bacillati</taxon>
        <taxon>Actinomycetota</taxon>
        <taxon>Actinomycetes</taxon>
        <taxon>Mycobacteriales</taxon>
        <taxon>Nocardiaceae</taxon>
        <taxon>Nocardia</taxon>
    </lineage>
</organism>
<protein>
    <submittedName>
        <fullName evidence="3">Ketosteroid isomerase-like protein</fullName>
    </submittedName>
</protein>
<dbReference type="Gene3D" id="3.10.450.50">
    <property type="match status" value="1"/>
</dbReference>
<dbReference type="InterPro" id="IPR037401">
    <property type="entry name" value="SnoaL-like"/>
</dbReference>
<evidence type="ECO:0000313" key="4">
    <source>
        <dbReference type="Proteomes" id="UP000247569"/>
    </source>
</evidence>
<evidence type="ECO:0000259" key="2">
    <source>
        <dbReference type="Pfam" id="PF13474"/>
    </source>
</evidence>
<dbReference type="SUPFAM" id="SSF54427">
    <property type="entry name" value="NTF2-like"/>
    <property type="match status" value="1"/>
</dbReference>
<feature type="region of interest" description="Disordered" evidence="1">
    <location>
        <begin position="139"/>
        <end position="165"/>
    </location>
</feature>
<gene>
    <name evidence="3" type="ORF">DFR70_1224</name>
</gene>
<sequence length="165" mass="18236">MSMRRETAEAEIRQRIDTLTEAMAAKDLGALRRLYASDVVSFDVGAPLRHVGAVAKLDKPAKAFADFENLTYEVRDLTVAVDGSVAFAYGFGRVSGTLKDGTQTEGIWVRDTFCFRKIDRDWVIVHDHVSLPMDFASGTPATDLQPDQPTHEGNTRHASVFESDC</sequence>
<dbReference type="Pfam" id="PF13474">
    <property type="entry name" value="SnoaL_3"/>
    <property type="match status" value="1"/>
</dbReference>
<feature type="compositionally biased region" description="Polar residues" evidence="1">
    <location>
        <begin position="139"/>
        <end position="148"/>
    </location>
</feature>
<dbReference type="GO" id="GO:0016853">
    <property type="term" value="F:isomerase activity"/>
    <property type="evidence" value="ECO:0007669"/>
    <property type="project" value="UniProtKB-KW"/>
</dbReference>
<evidence type="ECO:0000256" key="1">
    <source>
        <dbReference type="SAM" id="MobiDB-lite"/>
    </source>
</evidence>
<dbReference type="EMBL" id="QJKF01000022">
    <property type="protein sequence ID" value="PXX54863.1"/>
    <property type="molecule type" value="Genomic_DNA"/>
</dbReference>
<feature type="domain" description="SnoaL-like" evidence="2">
    <location>
        <begin position="12"/>
        <end position="133"/>
    </location>
</feature>
<dbReference type="AlphaFoldDB" id="A0A318JM36"/>
<dbReference type="OrthoDB" id="9812295at2"/>
<proteinExistence type="predicted"/>
<keyword evidence="3" id="KW-0413">Isomerase</keyword>